<dbReference type="Gene3D" id="3.60.21.10">
    <property type="match status" value="1"/>
</dbReference>
<dbReference type="RefSeq" id="WP_242937415.1">
    <property type="nucleotide sequence ID" value="NZ_CP094326.1"/>
</dbReference>
<dbReference type="SUPFAM" id="SSF56300">
    <property type="entry name" value="Metallo-dependent phosphatases"/>
    <property type="match status" value="1"/>
</dbReference>
<dbReference type="PANTHER" id="PTHR16509:SF1">
    <property type="entry name" value="MANGANESE-DEPENDENT ADP-RIBOSE_CDP-ALCOHOL DIPHOSPHATASE"/>
    <property type="match status" value="1"/>
</dbReference>
<evidence type="ECO:0000313" key="3">
    <source>
        <dbReference type="Proteomes" id="UP000829476"/>
    </source>
</evidence>
<keyword evidence="3" id="KW-1185">Reference proteome</keyword>
<reference evidence="2 3" key="1">
    <citation type="journal article" date="2018" name="Int. J. Syst. Evol. Microbiol.">
        <title>Zhouia spongiae sp. nov., isolated from a marine sponge.</title>
        <authorList>
            <person name="Zhuang L."/>
            <person name="Lin B."/>
            <person name="Qin F."/>
            <person name="Luo L."/>
        </authorList>
    </citation>
    <scope>NUCLEOTIDE SEQUENCE [LARGE SCALE GENOMIC DNA]</scope>
    <source>
        <strain evidence="2 3">HN-Y44</strain>
    </source>
</reference>
<dbReference type="EMBL" id="CP094326">
    <property type="protein sequence ID" value="UNY99013.1"/>
    <property type="molecule type" value="Genomic_DNA"/>
</dbReference>
<feature type="domain" description="Calcineurin-like phosphoesterase" evidence="1">
    <location>
        <begin position="29"/>
        <end position="247"/>
    </location>
</feature>
<gene>
    <name evidence="2" type="ORF">MQE36_01370</name>
</gene>
<dbReference type="InterPro" id="IPR029052">
    <property type="entry name" value="Metallo-depent_PP-like"/>
</dbReference>
<dbReference type="Pfam" id="PF00149">
    <property type="entry name" value="Metallophos"/>
    <property type="match status" value="1"/>
</dbReference>
<dbReference type="Proteomes" id="UP000829476">
    <property type="component" value="Chromosome"/>
</dbReference>
<dbReference type="InterPro" id="IPR004843">
    <property type="entry name" value="Calcineurin-like_PHP"/>
</dbReference>
<name>A0ABY3YMZ8_9FLAO</name>
<organism evidence="2 3">
    <name type="scientific">Zhouia spongiae</name>
    <dbReference type="NCBI Taxonomy" id="2202721"/>
    <lineage>
        <taxon>Bacteria</taxon>
        <taxon>Pseudomonadati</taxon>
        <taxon>Bacteroidota</taxon>
        <taxon>Flavobacteriia</taxon>
        <taxon>Flavobacteriales</taxon>
        <taxon>Flavobacteriaceae</taxon>
        <taxon>Zhouia</taxon>
    </lineage>
</organism>
<evidence type="ECO:0000313" key="2">
    <source>
        <dbReference type="EMBL" id="UNY99013.1"/>
    </source>
</evidence>
<sequence length="279" mass="31890">MKYNAIKFLIPILFYISPDLWAQNKDAVLKFGVIADIQYADKDDHGTRFYRNSLQKLDACVDSLNKTVPDFNVVYGDLVDQGTRDLQPVIDRLHRLKSPVHNILGNHDYVGAADIQNLYKQFEMPASYYSFEKEGWVFIVLNTNELSGYGVETGSSIYKEWESTKEKLSASGRKNIYPWNGGISVQQLHWLEKQLINAEQEEKNILVFSHHPLYPENGLEALNNREILTLIQQHPRVRAIISGHHHEGDFAYYGAIPVITLEGMVETPRQNAFGIITPI</sequence>
<accession>A0ABY3YMZ8</accession>
<dbReference type="PANTHER" id="PTHR16509">
    <property type="match status" value="1"/>
</dbReference>
<proteinExistence type="predicted"/>
<protein>
    <submittedName>
        <fullName evidence="2">Metallophosphoesterase</fullName>
    </submittedName>
</protein>
<evidence type="ECO:0000259" key="1">
    <source>
        <dbReference type="Pfam" id="PF00149"/>
    </source>
</evidence>